<dbReference type="OrthoDB" id="5345392at2759"/>
<dbReference type="EMBL" id="CAKKNE010000001">
    <property type="protein sequence ID" value="CAH0365679.1"/>
    <property type="molecule type" value="Genomic_DNA"/>
</dbReference>
<keyword evidence="8" id="KW-1185">Reference proteome</keyword>
<evidence type="ECO:0008006" key="9">
    <source>
        <dbReference type="Google" id="ProtNLM"/>
    </source>
</evidence>
<dbReference type="PANTHER" id="PTHR11266:SF21">
    <property type="entry name" value="ACT DOMAIN-CONTAINING PROTEIN"/>
    <property type="match status" value="1"/>
</dbReference>
<dbReference type="GO" id="GO:0005737">
    <property type="term" value="C:cytoplasm"/>
    <property type="evidence" value="ECO:0007669"/>
    <property type="project" value="TreeGrafter"/>
</dbReference>
<evidence type="ECO:0000256" key="5">
    <source>
        <dbReference type="ARBA" id="ARBA00023136"/>
    </source>
</evidence>
<gene>
    <name evidence="7" type="ORF">PECAL_1P21290</name>
</gene>
<dbReference type="Proteomes" id="UP000789595">
    <property type="component" value="Unassembled WGS sequence"/>
</dbReference>
<comment type="similarity">
    <text evidence="2 6">Belongs to the peroxisomal membrane protein PXMP2/4 family.</text>
</comment>
<evidence type="ECO:0000313" key="8">
    <source>
        <dbReference type="Proteomes" id="UP000789595"/>
    </source>
</evidence>
<dbReference type="PANTHER" id="PTHR11266">
    <property type="entry name" value="PEROXISOMAL MEMBRANE PROTEIN 2, PXMP2 MPV17"/>
    <property type="match status" value="1"/>
</dbReference>
<proteinExistence type="inferred from homology"/>
<comment type="caution">
    <text evidence="7">The sequence shown here is derived from an EMBL/GenBank/DDBJ whole genome shotgun (WGS) entry which is preliminary data.</text>
</comment>
<evidence type="ECO:0000256" key="2">
    <source>
        <dbReference type="ARBA" id="ARBA00006824"/>
    </source>
</evidence>
<dbReference type="InterPro" id="IPR007248">
    <property type="entry name" value="Mpv17_PMP22"/>
</dbReference>
<dbReference type="AlphaFoldDB" id="A0A8J2WSN2"/>
<sequence length="213" mass="23349">MALSLPALSVTAFARAHPFAVGASAATLKAATADCMIQTCVEGRRCDEIDIKRVAVFTTFCFGFTGCWQYYLYNRVMPRLFPNVDAFLVLPVRERLRSAAGLRAVGGQVAIENVLNNALLYFPSFYAVQSLYQGGRAIDGLAKFRERWREDVPAIWSFWVPVQTANFLFSPLWARVPVTAAASLLWTSYVSFSRGCPGPCPQNAPTCCDGVGG</sequence>
<keyword evidence="4" id="KW-1133">Transmembrane helix</keyword>
<keyword evidence="5" id="KW-0472">Membrane</keyword>
<reference evidence="7" key="1">
    <citation type="submission" date="2021-11" db="EMBL/GenBank/DDBJ databases">
        <authorList>
            <consortium name="Genoscope - CEA"/>
            <person name="William W."/>
        </authorList>
    </citation>
    <scope>NUCLEOTIDE SEQUENCE</scope>
</reference>
<evidence type="ECO:0000256" key="1">
    <source>
        <dbReference type="ARBA" id="ARBA00004141"/>
    </source>
</evidence>
<evidence type="ECO:0000256" key="3">
    <source>
        <dbReference type="ARBA" id="ARBA00022692"/>
    </source>
</evidence>
<evidence type="ECO:0000256" key="4">
    <source>
        <dbReference type="ARBA" id="ARBA00022989"/>
    </source>
</evidence>
<accession>A0A8J2WSN2</accession>
<name>A0A8J2WSN2_9STRA</name>
<protein>
    <recommendedName>
        <fullName evidence="9">Peroxisomal membrane protein MPV17</fullName>
    </recommendedName>
</protein>
<organism evidence="7 8">
    <name type="scientific">Pelagomonas calceolata</name>
    <dbReference type="NCBI Taxonomy" id="35677"/>
    <lineage>
        <taxon>Eukaryota</taxon>
        <taxon>Sar</taxon>
        <taxon>Stramenopiles</taxon>
        <taxon>Ochrophyta</taxon>
        <taxon>Pelagophyceae</taxon>
        <taxon>Pelagomonadales</taxon>
        <taxon>Pelagomonadaceae</taxon>
        <taxon>Pelagomonas</taxon>
    </lineage>
</organism>
<keyword evidence="3" id="KW-0812">Transmembrane</keyword>
<comment type="subcellular location">
    <subcellularLocation>
        <location evidence="1">Membrane</location>
        <topology evidence="1">Multi-pass membrane protein</topology>
    </subcellularLocation>
</comment>
<dbReference type="Pfam" id="PF04117">
    <property type="entry name" value="Mpv17_PMP22"/>
    <property type="match status" value="1"/>
</dbReference>
<evidence type="ECO:0000313" key="7">
    <source>
        <dbReference type="EMBL" id="CAH0365679.1"/>
    </source>
</evidence>
<evidence type="ECO:0000256" key="6">
    <source>
        <dbReference type="RuleBase" id="RU363053"/>
    </source>
</evidence>
<dbReference type="GO" id="GO:0016020">
    <property type="term" value="C:membrane"/>
    <property type="evidence" value="ECO:0007669"/>
    <property type="project" value="UniProtKB-SubCell"/>
</dbReference>